<reference evidence="2 3" key="1">
    <citation type="submission" date="2018-10" db="EMBL/GenBank/DDBJ databases">
        <title>Genomic Encyclopedia of Archaeal and Bacterial Type Strains, Phase II (KMG-II): from individual species to whole genera.</title>
        <authorList>
            <person name="Goeker M."/>
        </authorList>
    </citation>
    <scope>NUCLEOTIDE SEQUENCE [LARGE SCALE GENOMIC DNA]</scope>
    <source>
        <strain evidence="2 3">DSM 18602</strain>
    </source>
</reference>
<protein>
    <recommendedName>
        <fullName evidence="4">Type IV leader peptidase family protein</fullName>
    </recommendedName>
</protein>
<proteinExistence type="predicted"/>
<evidence type="ECO:0000256" key="1">
    <source>
        <dbReference type="SAM" id="Phobius"/>
    </source>
</evidence>
<keyword evidence="1" id="KW-0472">Membrane</keyword>
<comment type="caution">
    <text evidence="2">The sequence shown here is derived from an EMBL/GenBank/DDBJ whole genome shotgun (WGS) entry which is preliminary data.</text>
</comment>
<feature type="transmembrane region" description="Helical" evidence="1">
    <location>
        <begin position="86"/>
        <end position="102"/>
    </location>
</feature>
<dbReference type="AlphaFoldDB" id="A0A495J6Z1"/>
<evidence type="ECO:0000313" key="2">
    <source>
        <dbReference type="EMBL" id="RKR84513.1"/>
    </source>
</evidence>
<keyword evidence="1" id="KW-0812">Transmembrane</keyword>
<sequence>MPVIQISTILVLLAIFKQDMRSRAVYWYWFPILTILFLVQGIKQKPFPEILATSAMNIGFVLLQLLLISVYFSIKNKRAVNITHSLLGWGDILFLLCIATYLSTINYILFYILSLVIVIIMTGIYLLFHKKAEQIPLAGLQAMIFIVCLILDWLSPRIDLIHDDWLTPYLL</sequence>
<dbReference type="EMBL" id="RBKU01000001">
    <property type="protein sequence ID" value="RKR84513.1"/>
    <property type="molecule type" value="Genomic_DNA"/>
</dbReference>
<feature type="transmembrane region" description="Helical" evidence="1">
    <location>
        <begin position="135"/>
        <end position="154"/>
    </location>
</feature>
<accession>A0A495J6Z1</accession>
<name>A0A495J6Z1_9SPHI</name>
<keyword evidence="3" id="KW-1185">Reference proteome</keyword>
<evidence type="ECO:0008006" key="4">
    <source>
        <dbReference type="Google" id="ProtNLM"/>
    </source>
</evidence>
<feature type="transmembrane region" description="Helical" evidence="1">
    <location>
        <begin position="25"/>
        <end position="42"/>
    </location>
</feature>
<gene>
    <name evidence="2" type="ORF">BDD43_4752</name>
</gene>
<dbReference type="Proteomes" id="UP000268007">
    <property type="component" value="Unassembled WGS sequence"/>
</dbReference>
<organism evidence="2 3">
    <name type="scientific">Mucilaginibacter gracilis</name>
    <dbReference type="NCBI Taxonomy" id="423350"/>
    <lineage>
        <taxon>Bacteria</taxon>
        <taxon>Pseudomonadati</taxon>
        <taxon>Bacteroidota</taxon>
        <taxon>Sphingobacteriia</taxon>
        <taxon>Sphingobacteriales</taxon>
        <taxon>Sphingobacteriaceae</taxon>
        <taxon>Mucilaginibacter</taxon>
    </lineage>
</organism>
<keyword evidence="1" id="KW-1133">Transmembrane helix</keyword>
<evidence type="ECO:0000313" key="3">
    <source>
        <dbReference type="Proteomes" id="UP000268007"/>
    </source>
</evidence>
<feature type="transmembrane region" description="Helical" evidence="1">
    <location>
        <begin position="108"/>
        <end position="128"/>
    </location>
</feature>
<feature type="transmembrane region" description="Helical" evidence="1">
    <location>
        <begin position="54"/>
        <end position="74"/>
    </location>
</feature>